<dbReference type="AlphaFoldDB" id="S4P024"/>
<proteinExistence type="predicted"/>
<name>S4P024_9NEOP</name>
<sequence>MLMVLHSSFYCLETFKNSCESTFVLSRYVHQSIVVLPRYAVTSYSQILCNYAENKIISDDNLKANGDSKLDS</sequence>
<evidence type="ECO:0000313" key="1">
    <source>
        <dbReference type="EMBL" id="JAA83034.1"/>
    </source>
</evidence>
<reference evidence="1" key="1">
    <citation type="journal article" date="2013" name="BMC Genomics">
        <title>Unscrambling butterfly oogenesis.</title>
        <authorList>
            <person name="Carter J.M."/>
            <person name="Baker S.C."/>
            <person name="Pink R."/>
            <person name="Carter D.R."/>
            <person name="Collins A."/>
            <person name="Tomlin J."/>
            <person name="Gibbs M."/>
            <person name="Breuker C.J."/>
        </authorList>
    </citation>
    <scope>NUCLEOTIDE SEQUENCE</scope>
    <source>
        <tissue evidence="1">Ovary</tissue>
    </source>
</reference>
<reference evidence="1" key="2">
    <citation type="submission" date="2013-05" db="EMBL/GenBank/DDBJ databases">
        <authorList>
            <person name="Carter J.-M."/>
            <person name="Baker S.C."/>
            <person name="Pink R."/>
            <person name="Carter D.R.F."/>
            <person name="Collins A."/>
            <person name="Tomlin J."/>
            <person name="Gibbs M."/>
            <person name="Breuker C.J."/>
        </authorList>
    </citation>
    <scope>NUCLEOTIDE SEQUENCE</scope>
    <source>
        <tissue evidence="1">Ovary</tissue>
    </source>
</reference>
<protein>
    <submittedName>
        <fullName evidence="1">Uncharacterized protein</fullName>
    </submittedName>
</protein>
<accession>S4P024</accession>
<organism evidence="1">
    <name type="scientific">Pararge aegeria</name>
    <name type="common">speckled wood butterfly</name>
    <dbReference type="NCBI Taxonomy" id="116150"/>
    <lineage>
        <taxon>Eukaryota</taxon>
        <taxon>Metazoa</taxon>
        <taxon>Ecdysozoa</taxon>
        <taxon>Arthropoda</taxon>
        <taxon>Hexapoda</taxon>
        <taxon>Insecta</taxon>
        <taxon>Pterygota</taxon>
        <taxon>Neoptera</taxon>
        <taxon>Endopterygota</taxon>
        <taxon>Lepidoptera</taxon>
        <taxon>Glossata</taxon>
        <taxon>Ditrysia</taxon>
        <taxon>Papilionoidea</taxon>
        <taxon>Nymphalidae</taxon>
        <taxon>Satyrinae</taxon>
        <taxon>Satyrini</taxon>
        <taxon>Parargina</taxon>
        <taxon>Pararge</taxon>
    </lineage>
</organism>
<dbReference type="EMBL" id="GAIX01009526">
    <property type="protein sequence ID" value="JAA83034.1"/>
    <property type="molecule type" value="Transcribed_RNA"/>
</dbReference>